<evidence type="ECO:0000313" key="9">
    <source>
        <dbReference type="EMBL" id="THT99674.1"/>
    </source>
</evidence>
<proteinExistence type="predicted"/>
<keyword evidence="2 8" id="KW-0732">Signal</keyword>
<dbReference type="PROSITE" id="PS51257">
    <property type="entry name" value="PROKAR_LIPOPROTEIN"/>
    <property type="match status" value="1"/>
</dbReference>
<dbReference type="Proteomes" id="UP000308917">
    <property type="component" value="Unassembled WGS sequence"/>
</dbReference>
<dbReference type="RefSeq" id="WP_136574013.1">
    <property type="nucleotide sequence ID" value="NZ_STFG01000013.1"/>
</dbReference>
<dbReference type="EMBL" id="STFG01000013">
    <property type="protein sequence ID" value="THT99674.1"/>
    <property type="molecule type" value="Genomic_DNA"/>
</dbReference>
<keyword evidence="6" id="KW-0449">Lipoprotein</keyword>
<evidence type="ECO:0008006" key="11">
    <source>
        <dbReference type="Google" id="ProtNLM"/>
    </source>
</evidence>
<feature type="region of interest" description="Disordered" evidence="7">
    <location>
        <begin position="37"/>
        <end position="65"/>
    </location>
</feature>
<evidence type="ECO:0000256" key="3">
    <source>
        <dbReference type="ARBA" id="ARBA00023136"/>
    </source>
</evidence>
<evidence type="ECO:0000256" key="6">
    <source>
        <dbReference type="ARBA" id="ARBA00023288"/>
    </source>
</evidence>
<dbReference type="AlphaFoldDB" id="A0A4S8F0B3"/>
<dbReference type="Pfam" id="PF13627">
    <property type="entry name" value="LptM_cons"/>
    <property type="match status" value="1"/>
</dbReference>
<comment type="subcellular location">
    <subcellularLocation>
        <location evidence="1">Cell outer membrane</location>
        <topology evidence="1">Lipid-anchor</topology>
    </subcellularLocation>
</comment>
<name>A0A4S8F0B3_9BURK</name>
<organism evidence="9 10">
    <name type="scientific">Lampropedia puyangensis</name>
    <dbReference type="NCBI Taxonomy" id="1330072"/>
    <lineage>
        <taxon>Bacteria</taxon>
        <taxon>Pseudomonadati</taxon>
        <taxon>Pseudomonadota</taxon>
        <taxon>Betaproteobacteria</taxon>
        <taxon>Burkholderiales</taxon>
        <taxon>Comamonadaceae</taxon>
        <taxon>Lampropedia</taxon>
    </lineage>
</organism>
<keyword evidence="4" id="KW-0564">Palmitate</keyword>
<evidence type="ECO:0000256" key="2">
    <source>
        <dbReference type="ARBA" id="ARBA00022729"/>
    </source>
</evidence>
<dbReference type="GO" id="GO:0009279">
    <property type="term" value="C:cell outer membrane"/>
    <property type="evidence" value="ECO:0007669"/>
    <property type="project" value="UniProtKB-SubCell"/>
</dbReference>
<evidence type="ECO:0000313" key="10">
    <source>
        <dbReference type="Proteomes" id="UP000308917"/>
    </source>
</evidence>
<evidence type="ECO:0000256" key="5">
    <source>
        <dbReference type="ARBA" id="ARBA00023237"/>
    </source>
</evidence>
<dbReference type="OrthoDB" id="8550022at2"/>
<accession>A0A4S8F0B3</accession>
<protein>
    <recommendedName>
        <fullName evidence="11">Lipoprotein</fullName>
    </recommendedName>
</protein>
<evidence type="ECO:0000256" key="7">
    <source>
        <dbReference type="SAM" id="MobiDB-lite"/>
    </source>
</evidence>
<evidence type="ECO:0000256" key="8">
    <source>
        <dbReference type="SAM" id="SignalP"/>
    </source>
</evidence>
<dbReference type="InterPro" id="IPR032831">
    <property type="entry name" value="LptM_cons"/>
</dbReference>
<keyword evidence="5" id="KW-0998">Cell outer membrane</keyword>
<feature type="chain" id="PRO_5020849712" description="Lipoprotein" evidence="8">
    <location>
        <begin position="27"/>
        <end position="65"/>
    </location>
</feature>
<evidence type="ECO:0000256" key="1">
    <source>
        <dbReference type="ARBA" id="ARBA00004459"/>
    </source>
</evidence>
<evidence type="ECO:0000256" key="4">
    <source>
        <dbReference type="ARBA" id="ARBA00023139"/>
    </source>
</evidence>
<feature type="signal peptide" evidence="8">
    <location>
        <begin position="1"/>
        <end position="26"/>
    </location>
</feature>
<reference evidence="9 10" key="1">
    <citation type="journal article" date="2015" name="Antonie Van Leeuwenhoek">
        <title>Lampropedia puyangensis sp. nov., isolated from symptomatic bark of Populus ? euramericana canker and emended description of Lampropedia hyalina (Ehrenberg 1832) Lee et al. 2004.</title>
        <authorList>
            <person name="Li Y."/>
            <person name="Wang T."/>
            <person name="Piao C.G."/>
            <person name="Wang L.F."/>
            <person name="Tian G.Z."/>
            <person name="Zhu T.H."/>
            <person name="Guo M.W."/>
        </authorList>
    </citation>
    <scope>NUCLEOTIDE SEQUENCE [LARGE SCALE GENOMIC DNA]</scope>
    <source>
        <strain evidence="9 10">2-bin</strain>
    </source>
</reference>
<sequence>MLKTVKIVIRAAKPIGLAVLVASALAGCGQTGPLYLPNEQNPNVPAPDASANENGVLTTNTGAAQ</sequence>
<keyword evidence="10" id="KW-1185">Reference proteome</keyword>
<dbReference type="NCBIfam" id="NF047847">
    <property type="entry name" value="SS_mature_LptM"/>
    <property type="match status" value="1"/>
</dbReference>
<keyword evidence="3" id="KW-0472">Membrane</keyword>
<gene>
    <name evidence="9" type="ORF">E9531_12040</name>
</gene>
<comment type="caution">
    <text evidence="9">The sequence shown here is derived from an EMBL/GenBank/DDBJ whole genome shotgun (WGS) entry which is preliminary data.</text>
</comment>
<feature type="compositionally biased region" description="Polar residues" evidence="7">
    <location>
        <begin position="51"/>
        <end position="65"/>
    </location>
</feature>